<evidence type="ECO:0000259" key="2">
    <source>
        <dbReference type="Pfam" id="PF14392"/>
    </source>
</evidence>
<feature type="compositionally biased region" description="Acidic residues" evidence="1">
    <location>
        <begin position="118"/>
        <end position="129"/>
    </location>
</feature>
<dbReference type="EMBL" id="DUZY01000004">
    <property type="protein sequence ID" value="DAD36275.1"/>
    <property type="molecule type" value="Genomic_DNA"/>
</dbReference>
<organism evidence="3 4">
    <name type="scientific">Nelumbo nucifera</name>
    <name type="common">Sacred lotus</name>
    <dbReference type="NCBI Taxonomy" id="4432"/>
    <lineage>
        <taxon>Eukaryota</taxon>
        <taxon>Viridiplantae</taxon>
        <taxon>Streptophyta</taxon>
        <taxon>Embryophyta</taxon>
        <taxon>Tracheophyta</taxon>
        <taxon>Spermatophyta</taxon>
        <taxon>Magnoliopsida</taxon>
        <taxon>Proteales</taxon>
        <taxon>Nelumbonaceae</taxon>
        <taxon>Nelumbo</taxon>
    </lineage>
</organism>
<keyword evidence="4" id="KW-1185">Reference proteome</keyword>
<reference evidence="3 4" key="1">
    <citation type="journal article" date="2020" name="Mol. Biol. Evol.">
        <title>Distinct Expression and Methylation Patterns for Genes with Different Fates following a Single Whole-Genome Duplication in Flowering Plants.</title>
        <authorList>
            <person name="Shi T."/>
            <person name="Rahmani R.S."/>
            <person name="Gugger P.F."/>
            <person name="Wang M."/>
            <person name="Li H."/>
            <person name="Zhang Y."/>
            <person name="Li Z."/>
            <person name="Wang Q."/>
            <person name="Van de Peer Y."/>
            <person name="Marchal K."/>
            <person name="Chen J."/>
        </authorList>
    </citation>
    <scope>NUCLEOTIDE SEQUENCE [LARGE SCALE GENOMIC DNA]</scope>
    <source>
        <tissue evidence="3">Leaf</tissue>
    </source>
</reference>
<dbReference type="AlphaFoldDB" id="A0A822YYJ9"/>
<feature type="region of interest" description="Disordered" evidence="1">
    <location>
        <begin position="110"/>
        <end position="196"/>
    </location>
</feature>
<name>A0A822YYJ9_NELNU</name>
<evidence type="ECO:0000313" key="4">
    <source>
        <dbReference type="Proteomes" id="UP000607653"/>
    </source>
</evidence>
<feature type="domain" description="Zinc knuckle CX2CX4HX4C" evidence="2">
    <location>
        <begin position="27"/>
        <end position="54"/>
    </location>
</feature>
<feature type="compositionally biased region" description="Polar residues" evidence="1">
    <location>
        <begin position="159"/>
        <end position="176"/>
    </location>
</feature>
<gene>
    <name evidence="3" type="ORF">HUJ06_006915</name>
</gene>
<dbReference type="Pfam" id="PF14392">
    <property type="entry name" value="zf-CCHC_4"/>
    <property type="match status" value="1"/>
</dbReference>
<accession>A0A822YYJ9</accession>
<proteinExistence type="predicted"/>
<sequence>MVRLRLEIDLRRSLFRGLVLITENGLVWIRFTYENLTKLCIHCGVVEHSWKKCKQSIPGTDHEAILKEFEDRKVDAPGDWLRAEHKPDRRPLKYPEFKKNASPCKQLQFVQQQRYSSSDEDPGEEEEDGIQEKRQCTSESSLQLQAIKSHSKEKKATEVSVNSVNGRRGNGTSQANDRIRKKRKKSQTDPSNHIKEDSVSGLGQIIWLLALKPCLEVEGVSKIRKEGRVWRLVWALETRSQPKSESKLKPDCV</sequence>
<protein>
    <recommendedName>
        <fullName evidence="2">Zinc knuckle CX2CX4HX4C domain-containing protein</fullName>
    </recommendedName>
</protein>
<evidence type="ECO:0000313" key="3">
    <source>
        <dbReference type="EMBL" id="DAD36275.1"/>
    </source>
</evidence>
<comment type="caution">
    <text evidence="3">The sequence shown here is derived from an EMBL/GenBank/DDBJ whole genome shotgun (WGS) entry which is preliminary data.</text>
</comment>
<dbReference type="Proteomes" id="UP000607653">
    <property type="component" value="Unassembled WGS sequence"/>
</dbReference>
<dbReference type="InterPro" id="IPR025836">
    <property type="entry name" value="Zn_knuckle_CX2CX4HX4C"/>
</dbReference>
<evidence type="ECO:0000256" key="1">
    <source>
        <dbReference type="SAM" id="MobiDB-lite"/>
    </source>
</evidence>
<feature type="compositionally biased region" description="Polar residues" evidence="1">
    <location>
        <begin position="137"/>
        <end position="148"/>
    </location>
</feature>